<feature type="region of interest" description="Disordered" evidence="1">
    <location>
        <begin position="149"/>
        <end position="225"/>
    </location>
</feature>
<sequence>MERQQVELESMKMTTGKGPSAHCCVPKHKKILMYLMEKTGVSSSEASFLFPQQPQTSPISISYQPWGSSLSPRPQGTARSPDSPRNSDSSLRRPPPTQAPLPAQALPAPPQRRPGPILQPAPAGVPSSPLPRQASSRSYFLLFPRTAPWLQRGAPPASTTRRSRQARAPLTPQPGRRGSCCGGSSACASPPPSRPPPWPPLSLGLLPAGPGPAPLHLVPNSGRRSPVSCIDPEAAFQAQQQHVTPPHVSRPLREWEGAPEEQVLPDQAEVAVATGMSRPAG</sequence>
<gene>
    <name evidence="2" type="ORF">MRATA1EN1_LOCUS1942</name>
</gene>
<feature type="compositionally biased region" description="Pro residues" evidence="1">
    <location>
        <begin position="107"/>
        <end position="119"/>
    </location>
</feature>
<feature type="compositionally biased region" description="Pro residues" evidence="1">
    <location>
        <begin position="189"/>
        <end position="200"/>
    </location>
</feature>
<feature type="compositionally biased region" description="Basic and acidic residues" evidence="1">
    <location>
        <begin position="1"/>
        <end position="10"/>
    </location>
</feature>
<feature type="compositionally biased region" description="Low complexity" evidence="1">
    <location>
        <begin position="174"/>
        <end position="188"/>
    </location>
</feature>
<evidence type="ECO:0000256" key="1">
    <source>
        <dbReference type="SAM" id="MobiDB-lite"/>
    </source>
</evidence>
<dbReference type="Proteomes" id="UP001176941">
    <property type="component" value="Chromosome 10"/>
</dbReference>
<dbReference type="EMBL" id="OX459946">
    <property type="protein sequence ID" value="CAI9152980.1"/>
    <property type="molecule type" value="Genomic_DNA"/>
</dbReference>
<feature type="compositionally biased region" description="Polar residues" evidence="1">
    <location>
        <begin position="54"/>
        <end position="78"/>
    </location>
</feature>
<proteinExistence type="predicted"/>
<feature type="region of interest" description="Disordered" evidence="1">
    <location>
        <begin position="54"/>
        <end position="133"/>
    </location>
</feature>
<feature type="compositionally biased region" description="Low complexity" evidence="1">
    <location>
        <begin position="79"/>
        <end position="89"/>
    </location>
</feature>
<feature type="region of interest" description="Disordered" evidence="1">
    <location>
        <begin position="1"/>
        <end position="20"/>
    </location>
</feature>
<accession>A0ABN8XUB0</accession>
<name>A0ABN8XUB0_RANTA</name>
<reference evidence="2" key="1">
    <citation type="submission" date="2023-04" db="EMBL/GenBank/DDBJ databases">
        <authorList>
            <consortium name="ELIXIR-Norway"/>
        </authorList>
    </citation>
    <scope>NUCLEOTIDE SEQUENCE [LARGE SCALE GENOMIC DNA]</scope>
</reference>
<evidence type="ECO:0000313" key="3">
    <source>
        <dbReference type="Proteomes" id="UP001176941"/>
    </source>
</evidence>
<protein>
    <submittedName>
        <fullName evidence="2">Uncharacterized protein</fullName>
    </submittedName>
</protein>
<organism evidence="2 3">
    <name type="scientific">Rangifer tarandus platyrhynchus</name>
    <name type="common">Svalbard reindeer</name>
    <dbReference type="NCBI Taxonomy" id="3082113"/>
    <lineage>
        <taxon>Eukaryota</taxon>
        <taxon>Metazoa</taxon>
        <taxon>Chordata</taxon>
        <taxon>Craniata</taxon>
        <taxon>Vertebrata</taxon>
        <taxon>Euteleostomi</taxon>
        <taxon>Mammalia</taxon>
        <taxon>Eutheria</taxon>
        <taxon>Laurasiatheria</taxon>
        <taxon>Artiodactyla</taxon>
        <taxon>Ruminantia</taxon>
        <taxon>Pecora</taxon>
        <taxon>Cervidae</taxon>
        <taxon>Odocoileinae</taxon>
        <taxon>Rangifer</taxon>
    </lineage>
</organism>
<keyword evidence="3" id="KW-1185">Reference proteome</keyword>
<evidence type="ECO:0000313" key="2">
    <source>
        <dbReference type="EMBL" id="CAI9152980.1"/>
    </source>
</evidence>